<protein>
    <submittedName>
        <fullName evidence="1">Uncharacterized protein</fullName>
    </submittedName>
</protein>
<reference evidence="1" key="1">
    <citation type="journal article" date="2023" name="G3 (Bethesda)">
        <title>A reference genome for the long-term kleptoplast-retaining sea slug Elysia crispata morphotype clarki.</title>
        <authorList>
            <person name="Eastman K.E."/>
            <person name="Pendleton A.L."/>
            <person name="Shaikh M.A."/>
            <person name="Suttiyut T."/>
            <person name="Ogas R."/>
            <person name="Tomko P."/>
            <person name="Gavelis G."/>
            <person name="Widhalm J.R."/>
            <person name="Wisecaver J.H."/>
        </authorList>
    </citation>
    <scope>NUCLEOTIDE SEQUENCE</scope>
    <source>
        <strain evidence="1">ECLA1</strain>
    </source>
</reference>
<name>A0AAE0Y249_9GAST</name>
<sequence length="77" mass="8253">MKINSASELLFFLKTRLKSGIRALQSGISIQVTMNLDLVLGLSCNNKGALACDPEHEGLVAHTASGVLVLLNTKSNW</sequence>
<dbReference type="Proteomes" id="UP001283361">
    <property type="component" value="Unassembled WGS sequence"/>
</dbReference>
<evidence type="ECO:0000313" key="2">
    <source>
        <dbReference type="Proteomes" id="UP001283361"/>
    </source>
</evidence>
<gene>
    <name evidence="1" type="ORF">RRG08_053494</name>
</gene>
<comment type="caution">
    <text evidence="1">The sequence shown here is derived from an EMBL/GenBank/DDBJ whole genome shotgun (WGS) entry which is preliminary data.</text>
</comment>
<organism evidence="1 2">
    <name type="scientific">Elysia crispata</name>
    <name type="common">lettuce slug</name>
    <dbReference type="NCBI Taxonomy" id="231223"/>
    <lineage>
        <taxon>Eukaryota</taxon>
        <taxon>Metazoa</taxon>
        <taxon>Spiralia</taxon>
        <taxon>Lophotrochozoa</taxon>
        <taxon>Mollusca</taxon>
        <taxon>Gastropoda</taxon>
        <taxon>Heterobranchia</taxon>
        <taxon>Euthyneura</taxon>
        <taxon>Panpulmonata</taxon>
        <taxon>Sacoglossa</taxon>
        <taxon>Placobranchoidea</taxon>
        <taxon>Plakobranchidae</taxon>
        <taxon>Elysia</taxon>
    </lineage>
</organism>
<keyword evidence="2" id="KW-1185">Reference proteome</keyword>
<dbReference type="EMBL" id="JAWDGP010007169">
    <property type="protein sequence ID" value="KAK3728883.1"/>
    <property type="molecule type" value="Genomic_DNA"/>
</dbReference>
<proteinExistence type="predicted"/>
<accession>A0AAE0Y249</accession>
<evidence type="ECO:0000313" key="1">
    <source>
        <dbReference type="EMBL" id="KAK3728883.1"/>
    </source>
</evidence>
<dbReference type="AlphaFoldDB" id="A0AAE0Y249"/>